<organism evidence="2 3">
    <name type="scientific">Citrobacter meridianamericanus</name>
    <dbReference type="NCBI Taxonomy" id="2894201"/>
    <lineage>
        <taxon>Bacteria</taxon>
        <taxon>Pseudomonadati</taxon>
        <taxon>Pseudomonadota</taxon>
        <taxon>Gammaproteobacteria</taxon>
        <taxon>Enterobacterales</taxon>
        <taxon>Enterobacteriaceae</taxon>
        <taxon>Citrobacter</taxon>
    </lineage>
</organism>
<keyword evidence="1" id="KW-0732">Signal</keyword>
<dbReference type="InterPro" id="IPR008966">
    <property type="entry name" value="Adhesion_dom_sf"/>
</dbReference>
<evidence type="ECO:0000313" key="2">
    <source>
        <dbReference type="EMBL" id="MCO5784257.1"/>
    </source>
</evidence>
<proteinExistence type="predicted"/>
<dbReference type="EMBL" id="JAJJVQ010000011">
    <property type="protein sequence ID" value="MCO5784257.1"/>
    <property type="molecule type" value="Genomic_DNA"/>
</dbReference>
<comment type="caution">
    <text evidence="2">The sequence shown here is derived from an EMBL/GenBank/DDBJ whole genome shotgun (WGS) entry which is preliminary data.</text>
</comment>
<reference evidence="2" key="1">
    <citation type="submission" date="2021-11" db="EMBL/GenBank/DDBJ databases">
        <title>Citrobacter meridianamericanus sp. nov. isolated from soil.</title>
        <authorList>
            <person name="Furlan J.P.R."/>
            <person name="Stehling E.G."/>
        </authorList>
    </citation>
    <scope>NUCLEOTIDE SEQUENCE</scope>
    <source>
        <strain evidence="2">BR102</strain>
    </source>
</reference>
<sequence>MRLNKRTAGCGVWLPVVLAALLPAGAVASTASVTVPVTATFVTPTCTLSSSTSTLSLGTLTAGASGNTGSFRLSLSCNGTVNSRIYARIPSGSSSGSLTGTDKVRMSVNNSIPAYPATVQLLSNGAAIRLDGNSSAGTFCSGSSTSRDCTLTARYDVPGNTTAGSARASVAFTVAYF</sequence>
<name>A0ABT1BES0_9ENTR</name>
<evidence type="ECO:0000313" key="3">
    <source>
        <dbReference type="Proteomes" id="UP001139290"/>
    </source>
</evidence>
<keyword evidence="3" id="KW-1185">Reference proteome</keyword>
<accession>A0ABT1BES0</accession>
<gene>
    <name evidence="2" type="ORF">LOD26_23515</name>
</gene>
<feature type="signal peptide" evidence="1">
    <location>
        <begin position="1"/>
        <end position="28"/>
    </location>
</feature>
<evidence type="ECO:0000256" key="1">
    <source>
        <dbReference type="SAM" id="SignalP"/>
    </source>
</evidence>
<dbReference type="RefSeq" id="WP_252838990.1">
    <property type="nucleotide sequence ID" value="NZ_JAJJVQ010000011.1"/>
</dbReference>
<feature type="chain" id="PRO_5046820504" description="Fimbrial protein" evidence="1">
    <location>
        <begin position="29"/>
        <end position="177"/>
    </location>
</feature>
<dbReference type="Proteomes" id="UP001139290">
    <property type="component" value="Unassembled WGS sequence"/>
</dbReference>
<evidence type="ECO:0008006" key="4">
    <source>
        <dbReference type="Google" id="ProtNLM"/>
    </source>
</evidence>
<dbReference type="InterPro" id="IPR036937">
    <property type="entry name" value="Adhesion_dom_fimbrial_sf"/>
</dbReference>
<dbReference type="SUPFAM" id="SSF49401">
    <property type="entry name" value="Bacterial adhesins"/>
    <property type="match status" value="1"/>
</dbReference>
<protein>
    <recommendedName>
        <fullName evidence="4">Fimbrial protein</fullName>
    </recommendedName>
</protein>
<dbReference type="Gene3D" id="2.60.40.1090">
    <property type="entry name" value="Fimbrial-type adhesion domain"/>
    <property type="match status" value="1"/>
</dbReference>